<sequence>MTARNPAVPDPGPALRLLFLAAGVKRTTVLLLACEGEIPRFDLVLCSAGLAGPPGCGGRLGRVGDGDAVKLTGLPRTVTTPPCASCIGPSSRCAAVSQTRVGCRGNSIMR</sequence>
<keyword evidence="2" id="KW-1185">Reference proteome</keyword>
<dbReference type="EMBL" id="JACHMO010000001">
    <property type="protein sequence ID" value="MBB5801149.1"/>
    <property type="molecule type" value="Genomic_DNA"/>
</dbReference>
<reference evidence="1 2" key="1">
    <citation type="submission" date="2020-08" db="EMBL/GenBank/DDBJ databases">
        <title>Sequencing the genomes of 1000 actinobacteria strains.</title>
        <authorList>
            <person name="Klenk H.-P."/>
        </authorList>
    </citation>
    <scope>NUCLEOTIDE SEQUENCE [LARGE SCALE GENOMIC DNA]</scope>
    <source>
        <strain evidence="1 2">DSM 45486</strain>
    </source>
</reference>
<dbReference type="AlphaFoldDB" id="A0A7W9LYS3"/>
<dbReference type="Proteomes" id="UP000552097">
    <property type="component" value="Unassembled WGS sequence"/>
</dbReference>
<comment type="caution">
    <text evidence="1">The sequence shown here is derived from an EMBL/GenBank/DDBJ whole genome shotgun (WGS) entry which is preliminary data.</text>
</comment>
<organism evidence="1 2">
    <name type="scientific">Saccharothrix ecbatanensis</name>
    <dbReference type="NCBI Taxonomy" id="1105145"/>
    <lineage>
        <taxon>Bacteria</taxon>
        <taxon>Bacillati</taxon>
        <taxon>Actinomycetota</taxon>
        <taxon>Actinomycetes</taxon>
        <taxon>Pseudonocardiales</taxon>
        <taxon>Pseudonocardiaceae</taxon>
        <taxon>Saccharothrix</taxon>
    </lineage>
</organism>
<dbReference type="RefSeq" id="WP_184916588.1">
    <property type="nucleotide sequence ID" value="NZ_JACHMO010000001.1"/>
</dbReference>
<proteinExistence type="predicted"/>
<gene>
    <name evidence="1" type="ORF">F4560_000917</name>
</gene>
<accession>A0A7W9LYS3</accession>
<protein>
    <submittedName>
        <fullName evidence="1">Uncharacterized protein</fullName>
    </submittedName>
</protein>
<evidence type="ECO:0000313" key="1">
    <source>
        <dbReference type="EMBL" id="MBB5801149.1"/>
    </source>
</evidence>
<evidence type="ECO:0000313" key="2">
    <source>
        <dbReference type="Proteomes" id="UP000552097"/>
    </source>
</evidence>
<name>A0A7W9LYS3_9PSEU</name>